<dbReference type="Proteomes" id="UP000499080">
    <property type="component" value="Unassembled WGS sequence"/>
</dbReference>
<proteinExistence type="predicted"/>
<protein>
    <submittedName>
        <fullName evidence="1">Uncharacterized protein</fullName>
    </submittedName>
</protein>
<comment type="caution">
    <text evidence="1">The sequence shown here is derived from an EMBL/GenBank/DDBJ whole genome shotgun (WGS) entry which is preliminary data.</text>
</comment>
<accession>A0A4Y2KY98</accession>
<dbReference type="AlphaFoldDB" id="A0A4Y2KY98"/>
<evidence type="ECO:0000313" key="1">
    <source>
        <dbReference type="EMBL" id="GBN07272.1"/>
    </source>
</evidence>
<organism evidence="1 2">
    <name type="scientific">Araneus ventricosus</name>
    <name type="common">Orbweaver spider</name>
    <name type="synonym">Epeira ventricosa</name>
    <dbReference type="NCBI Taxonomy" id="182803"/>
    <lineage>
        <taxon>Eukaryota</taxon>
        <taxon>Metazoa</taxon>
        <taxon>Ecdysozoa</taxon>
        <taxon>Arthropoda</taxon>
        <taxon>Chelicerata</taxon>
        <taxon>Arachnida</taxon>
        <taxon>Araneae</taxon>
        <taxon>Araneomorphae</taxon>
        <taxon>Entelegynae</taxon>
        <taxon>Araneoidea</taxon>
        <taxon>Araneidae</taxon>
        <taxon>Araneus</taxon>
    </lineage>
</organism>
<gene>
    <name evidence="1" type="ORF">AVEN_241523_1</name>
</gene>
<keyword evidence="2" id="KW-1185">Reference proteome</keyword>
<name>A0A4Y2KY98_ARAVE</name>
<reference evidence="1 2" key="1">
    <citation type="journal article" date="2019" name="Sci. Rep.">
        <title>Orb-weaving spider Araneus ventricosus genome elucidates the spidroin gene catalogue.</title>
        <authorList>
            <person name="Kono N."/>
            <person name="Nakamura H."/>
            <person name="Ohtoshi R."/>
            <person name="Moran D.A.P."/>
            <person name="Shinohara A."/>
            <person name="Yoshida Y."/>
            <person name="Fujiwara M."/>
            <person name="Mori M."/>
            <person name="Tomita M."/>
            <person name="Arakawa K."/>
        </authorList>
    </citation>
    <scope>NUCLEOTIDE SEQUENCE [LARGE SCALE GENOMIC DNA]</scope>
</reference>
<evidence type="ECO:0000313" key="2">
    <source>
        <dbReference type="Proteomes" id="UP000499080"/>
    </source>
</evidence>
<sequence length="110" mass="11779">MLYTKTTTSRHIPVPREEIAPAQFGMHTFALPGHPGNLNDSHCNSSSIEAGALVAITSHGPIPAVEVHTITGGMIHLPISIPPGEARPRLHIRRPLNHELDPPPGNCIPV</sequence>
<dbReference type="EMBL" id="BGPR01005145">
    <property type="protein sequence ID" value="GBN07272.1"/>
    <property type="molecule type" value="Genomic_DNA"/>
</dbReference>